<keyword evidence="8" id="KW-1185">Reference proteome</keyword>
<evidence type="ECO:0008006" key="9">
    <source>
        <dbReference type="Google" id="ProtNLM"/>
    </source>
</evidence>
<evidence type="ECO:0000313" key="8">
    <source>
        <dbReference type="Proteomes" id="UP001201980"/>
    </source>
</evidence>
<sequence length="559" mass="62300">MAAMDPGLPPSHTQVPHPKADRRRDVSPPPPSKRDRKRQQLVDRITTLSEKFAQNRDNMYRDQLQKIQIDTALVMRADPYADRPLDELEAEFPNHTQAAASDSGRPPTKSLLEMAGPKYHEWLNEVEDLVEVRDFDLTRQKYEYDRKCQEYRNTYAYKAEVAKREHKTLSDTLRDRLINTITAKKFRLNKEKEALEISDASALLLHPNQYSLANPASPGGNHGKRQTRLRREAEEGPTYNESKKRKRNVNDDEGSPAPGRHRLDPNATTVLWQTDRLKTNGGKHGTPTQTYSLDKLFTEKELLLTHNTAALAAHRHILTHGVGKDGLAAESPPGSGNEGNQDDNEEHLAAPMMERHHSTRSTRGGHAHHNFIDDKVLGLEALTSFDLPSNLEKVTSHEPKLPPLSGLQYAKGYGKTSEMNTPPSLPSEEISQDLAIMGMYKQYETIHGKGSNFAVENGGRKVLETCITPLQEGRFVSYHQGKRPEGESVRKGLGLPTNSNGNVKEDVHMVTPQKESDKDKAMGGLTPGQPPTSVPMSRQSSLGGVGMSRQGSGRGKRRG</sequence>
<evidence type="ECO:0000256" key="1">
    <source>
        <dbReference type="ARBA" id="ARBA00004123"/>
    </source>
</evidence>
<dbReference type="SMART" id="SM01401">
    <property type="entry name" value="Sds3"/>
    <property type="match status" value="1"/>
</dbReference>
<comment type="caution">
    <text evidence="7">The sequence shown here is derived from an EMBL/GenBank/DDBJ whole genome shotgun (WGS) entry which is preliminary data.</text>
</comment>
<keyword evidence="2" id="KW-0678">Repressor</keyword>
<protein>
    <recommendedName>
        <fullName evidence="9">Deacetylase complex subunit protein</fullName>
    </recommendedName>
</protein>
<name>A0AAD5RI96_9PEZI</name>
<evidence type="ECO:0000256" key="5">
    <source>
        <dbReference type="ARBA" id="ARBA00023242"/>
    </source>
</evidence>
<reference evidence="7" key="1">
    <citation type="submission" date="2022-07" db="EMBL/GenBank/DDBJ databases">
        <title>Draft genome sequence of Zalerion maritima ATCC 34329, a (micro)plastics degrading marine fungus.</title>
        <authorList>
            <person name="Paco A."/>
            <person name="Goncalves M.F.M."/>
            <person name="Rocha-Santos T.A.P."/>
            <person name="Alves A."/>
        </authorList>
    </citation>
    <scope>NUCLEOTIDE SEQUENCE</scope>
    <source>
        <strain evidence="7">ATCC 34329</strain>
    </source>
</reference>
<evidence type="ECO:0000256" key="6">
    <source>
        <dbReference type="SAM" id="MobiDB-lite"/>
    </source>
</evidence>
<keyword evidence="5" id="KW-0539">Nucleus</keyword>
<feature type="region of interest" description="Disordered" evidence="6">
    <location>
        <begin position="479"/>
        <end position="559"/>
    </location>
</feature>
<proteinExistence type="predicted"/>
<evidence type="ECO:0000313" key="7">
    <source>
        <dbReference type="EMBL" id="KAJ2894278.1"/>
    </source>
</evidence>
<keyword evidence="4" id="KW-0804">Transcription</keyword>
<evidence type="ECO:0000256" key="2">
    <source>
        <dbReference type="ARBA" id="ARBA00022491"/>
    </source>
</evidence>
<dbReference type="InterPro" id="IPR013907">
    <property type="entry name" value="Sds3"/>
</dbReference>
<evidence type="ECO:0000256" key="3">
    <source>
        <dbReference type="ARBA" id="ARBA00023015"/>
    </source>
</evidence>
<feature type="region of interest" description="Disordered" evidence="6">
    <location>
        <begin position="210"/>
        <end position="268"/>
    </location>
</feature>
<dbReference type="EMBL" id="JAKWBI020000510">
    <property type="protein sequence ID" value="KAJ2894278.1"/>
    <property type="molecule type" value="Genomic_DNA"/>
</dbReference>
<dbReference type="GO" id="GO:0005654">
    <property type="term" value="C:nucleoplasm"/>
    <property type="evidence" value="ECO:0007669"/>
    <property type="project" value="UniProtKB-ARBA"/>
</dbReference>
<dbReference type="Pfam" id="PF08598">
    <property type="entry name" value="Sds3"/>
    <property type="match status" value="1"/>
</dbReference>
<gene>
    <name evidence="7" type="ORF">MKZ38_007786</name>
</gene>
<keyword evidence="3" id="KW-0805">Transcription regulation</keyword>
<dbReference type="AlphaFoldDB" id="A0AAD5RI96"/>
<feature type="region of interest" description="Disordered" evidence="6">
    <location>
        <begin position="324"/>
        <end position="344"/>
    </location>
</feature>
<accession>A0AAD5RI96</accession>
<feature type="compositionally biased region" description="Basic and acidic residues" evidence="6">
    <location>
        <begin position="503"/>
        <end position="521"/>
    </location>
</feature>
<feature type="region of interest" description="Disordered" evidence="6">
    <location>
        <begin position="1"/>
        <end position="40"/>
    </location>
</feature>
<evidence type="ECO:0000256" key="4">
    <source>
        <dbReference type="ARBA" id="ARBA00023163"/>
    </source>
</evidence>
<dbReference type="PANTHER" id="PTHR21964">
    <property type="entry name" value="BREAST CANCER METASTASIS-SUPPRESSOR 1"/>
    <property type="match status" value="1"/>
</dbReference>
<organism evidence="7 8">
    <name type="scientific">Zalerion maritima</name>
    <dbReference type="NCBI Taxonomy" id="339359"/>
    <lineage>
        <taxon>Eukaryota</taxon>
        <taxon>Fungi</taxon>
        <taxon>Dikarya</taxon>
        <taxon>Ascomycota</taxon>
        <taxon>Pezizomycotina</taxon>
        <taxon>Sordariomycetes</taxon>
        <taxon>Lulworthiomycetidae</taxon>
        <taxon>Lulworthiales</taxon>
        <taxon>Lulworthiaceae</taxon>
        <taxon>Zalerion</taxon>
    </lineage>
</organism>
<comment type="subcellular location">
    <subcellularLocation>
        <location evidence="1">Nucleus</location>
    </subcellularLocation>
</comment>
<dbReference type="GO" id="GO:0010468">
    <property type="term" value="P:regulation of gene expression"/>
    <property type="evidence" value="ECO:0007669"/>
    <property type="project" value="UniProtKB-ARBA"/>
</dbReference>
<dbReference type="Proteomes" id="UP001201980">
    <property type="component" value="Unassembled WGS sequence"/>
</dbReference>